<comment type="caution">
    <text evidence="3">The sequence shown here is derived from an EMBL/GenBank/DDBJ whole genome shotgun (WGS) entry which is preliminary data.</text>
</comment>
<evidence type="ECO:0000313" key="4">
    <source>
        <dbReference type="Proteomes" id="UP000247233"/>
    </source>
</evidence>
<dbReference type="Proteomes" id="UP000247233">
    <property type="component" value="Unassembled WGS sequence"/>
</dbReference>
<keyword evidence="4" id="KW-1185">Reference proteome</keyword>
<feature type="region of interest" description="Disordered" evidence="1">
    <location>
        <begin position="232"/>
        <end position="261"/>
    </location>
</feature>
<dbReference type="EMBL" id="MSFL01000003">
    <property type="protein sequence ID" value="PWY89746.1"/>
    <property type="molecule type" value="Genomic_DNA"/>
</dbReference>
<proteinExistence type="predicted"/>
<protein>
    <submittedName>
        <fullName evidence="3">Uncharacterized protein</fullName>
    </submittedName>
</protein>
<evidence type="ECO:0000256" key="2">
    <source>
        <dbReference type="SAM" id="SignalP"/>
    </source>
</evidence>
<evidence type="ECO:0000313" key="3">
    <source>
        <dbReference type="EMBL" id="PWY89746.1"/>
    </source>
</evidence>
<dbReference type="OrthoDB" id="4344543at2759"/>
<dbReference type="GeneID" id="37060235"/>
<feature type="compositionally biased region" description="Low complexity" evidence="1">
    <location>
        <begin position="232"/>
        <end position="245"/>
    </location>
</feature>
<dbReference type="RefSeq" id="XP_025402577.1">
    <property type="nucleotide sequence ID" value="XM_025537998.1"/>
</dbReference>
<gene>
    <name evidence="3" type="ORF">BO70DRAFT_127413</name>
</gene>
<accession>A0A317WTS6</accession>
<feature type="signal peptide" evidence="2">
    <location>
        <begin position="1"/>
        <end position="29"/>
    </location>
</feature>
<sequence length="327" mass="35814">MRSGLQKPGAIPFLALLIFSLISLVPSLAKEWDLYNLQLGYIGYSRGEVRQASRVKDSWADVRSRLRVPGGPWKPWLLDGYYQTYYDRPARPRRCAVDAPSRSTFEAATVFDTESLFPARESSAFTRGVRAFKAMVVKRSESPVLQSLPAEGHAVEKSPTRLPPPLINSSLTPEPPSDGILPEVPPSSSRTIPPPSSIVETSRWLMTFSRASWQQVCRAGGEYWDNVSVWSGASPSSSRPDNGSSHVEIPRRDIPREQRVSPKALAANSTDMSLVPHAMATAVPSQNTTGTAAGQSKVAGFQQESEPMRRGSCMAIVIGLVVGVMWF</sequence>
<feature type="chain" id="PRO_5016313064" evidence="2">
    <location>
        <begin position="30"/>
        <end position="327"/>
    </location>
</feature>
<dbReference type="AlphaFoldDB" id="A0A317WTS6"/>
<organism evidence="3 4">
    <name type="scientific">Aspergillus heteromorphus CBS 117.55</name>
    <dbReference type="NCBI Taxonomy" id="1448321"/>
    <lineage>
        <taxon>Eukaryota</taxon>
        <taxon>Fungi</taxon>
        <taxon>Dikarya</taxon>
        <taxon>Ascomycota</taxon>
        <taxon>Pezizomycotina</taxon>
        <taxon>Eurotiomycetes</taxon>
        <taxon>Eurotiomycetidae</taxon>
        <taxon>Eurotiales</taxon>
        <taxon>Aspergillaceae</taxon>
        <taxon>Aspergillus</taxon>
        <taxon>Aspergillus subgen. Circumdati</taxon>
    </lineage>
</organism>
<keyword evidence="2" id="KW-0732">Signal</keyword>
<reference evidence="3 4" key="1">
    <citation type="submission" date="2016-12" db="EMBL/GenBank/DDBJ databases">
        <title>The genomes of Aspergillus section Nigri reveals drivers in fungal speciation.</title>
        <authorList>
            <consortium name="DOE Joint Genome Institute"/>
            <person name="Vesth T.C."/>
            <person name="Nybo J."/>
            <person name="Theobald S."/>
            <person name="Brandl J."/>
            <person name="Frisvad J.C."/>
            <person name="Nielsen K.F."/>
            <person name="Lyhne E.K."/>
            <person name="Kogle M.E."/>
            <person name="Kuo A."/>
            <person name="Riley R."/>
            <person name="Clum A."/>
            <person name="Nolan M."/>
            <person name="Lipzen A."/>
            <person name="Salamov A."/>
            <person name="Henrissat B."/>
            <person name="Wiebenga A."/>
            <person name="De Vries R.P."/>
            <person name="Grigoriev I.V."/>
            <person name="Mortensen U.H."/>
            <person name="Andersen M.R."/>
            <person name="Baker S.E."/>
        </authorList>
    </citation>
    <scope>NUCLEOTIDE SEQUENCE [LARGE SCALE GENOMIC DNA]</scope>
    <source>
        <strain evidence="3 4">CBS 117.55</strain>
    </source>
</reference>
<feature type="region of interest" description="Disordered" evidence="1">
    <location>
        <begin position="148"/>
        <end position="196"/>
    </location>
</feature>
<feature type="compositionally biased region" description="Basic and acidic residues" evidence="1">
    <location>
        <begin position="248"/>
        <end position="260"/>
    </location>
</feature>
<name>A0A317WTS6_9EURO</name>
<dbReference type="VEuPathDB" id="FungiDB:BO70DRAFT_127413"/>
<evidence type="ECO:0000256" key="1">
    <source>
        <dbReference type="SAM" id="MobiDB-lite"/>
    </source>
</evidence>